<dbReference type="InterPro" id="IPR036388">
    <property type="entry name" value="WH-like_DNA-bd_sf"/>
</dbReference>
<comment type="similarity">
    <text evidence="1">Belongs to the LysR transcriptional regulatory family.</text>
</comment>
<dbReference type="PROSITE" id="PS50931">
    <property type="entry name" value="HTH_LYSR"/>
    <property type="match status" value="1"/>
</dbReference>
<proteinExistence type="inferred from homology"/>
<dbReference type="Gene3D" id="1.10.10.10">
    <property type="entry name" value="Winged helix-like DNA-binding domain superfamily/Winged helix DNA-binding domain"/>
    <property type="match status" value="1"/>
</dbReference>
<dbReference type="EMBL" id="JBHRUH010000012">
    <property type="protein sequence ID" value="MFC3291736.1"/>
    <property type="molecule type" value="Genomic_DNA"/>
</dbReference>
<dbReference type="Pfam" id="PF03466">
    <property type="entry name" value="LysR_substrate"/>
    <property type="match status" value="1"/>
</dbReference>
<comment type="caution">
    <text evidence="6">The sequence shown here is derived from an EMBL/GenBank/DDBJ whole genome shotgun (WGS) entry which is preliminary data.</text>
</comment>
<keyword evidence="7" id="KW-1185">Reference proteome</keyword>
<feature type="domain" description="HTH lysR-type" evidence="5">
    <location>
        <begin position="16"/>
        <end position="74"/>
    </location>
</feature>
<dbReference type="SUPFAM" id="SSF53850">
    <property type="entry name" value="Periplasmic binding protein-like II"/>
    <property type="match status" value="1"/>
</dbReference>
<evidence type="ECO:0000256" key="2">
    <source>
        <dbReference type="ARBA" id="ARBA00023015"/>
    </source>
</evidence>
<organism evidence="6 7">
    <name type="scientific">Modicisalibacter luteus</name>
    <dbReference type="NCBI Taxonomy" id="453962"/>
    <lineage>
        <taxon>Bacteria</taxon>
        <taxon>Pseudomonadati</taxon>
        <taxon>Pseudomonadota</taxon>
        <taxon>Gammaproteobacteria</taxon>
        <taxon>Oceanospirillales</taxon>
        <taxon>Halomonadaceae</taxon>
        <taxon>Modicisalibacter</taxon>
    </lineage>
</organism>
<dbReference type="InterPro" id="IPR005119">
    <property type="entry name" value="LysR_subst-bd"/>
</dbReference>
<dbReference type="PANTHER" id="PTHR30579">
    <property type="entry name" value="TRANSCRIPTIONAL REGULATOR"/>
    <property type="match status" value="1"/>
</dbReference>
<dbReference type="SUPFAM" id="SSF46785">
    <property type="entry name" value="Winged helix' DNA-binding domain"/>
    <property type="match status" value="1"/>
</dbReference>
<dbReference type="InterPro" id="IPR036390">
    <property type="entry name" value="WH_DNA-bd_sf"/>
</dbReference>
<name>A0ABV7LYM9_9GAMM</name>
<evidence type="ECO:0000256" key="3">
    <source>
        <dbReference type="ARBA" id="ARBA00023125"/>
    </source>
</evidence>
<dbReference type="Proteomes" id="UP001595640">
    <property type="component" value="Unassembled WGS sequence"/>
</dbReference>
<evidence type="ECO:0000313" key="6">
    <source>
        <dbReference type="EMBL" id="MFC3291736.1"/>
    </source>
</evidence>
<evidence type="ECO:0000259" key="5">
    <source>
        <dbReference type="PROSITE" id="PS50931"/>
    </source>
</evidence>
<evidence type="ECO:0000313" key="7">
    <source>
        <dbReference type="Proteomes" id="UP001595640"/>
    </source>
</evidence>
<evidence type="ECO:0000256" key="4">
    <source>
        <dbReference type="ARBA" id="ARBA00023163"/>
    </source>
</evidence>
<gene>
    <name evidence="6" type="ORF">ACFOEI_06610</name>
</gene>
<sequence length="295" mass="32738">MLSINPVDGHAMFQTIDHELLRTFVAIVDHGGFTRAAEAVNRTQSAVSMQIKRLEEDVIRRPLFERDGRQIHLTSEGNTLLGYARRILDLHGEALNVLRQPDMVGRVKIGVPDDYVMRFLPGILKSFSQAWPMIDVEVHCEPSSQLLSRQDGSLDLSIVTREVGHEIGEILRQDATVWVVAESHSLHQQTPLPLALFEEPCFCRRHACNALARAGRQYRVAYSSPSLATLQAVVSAGLAVSAWMKSLVVPGMRILDETDGFPPLPDASIVLLRAPQAHSPIVDGLARYITEGFKH</sequence>
<dbReference type="InterPro" id="IPR000847">
    <property type="entry name" value="LysR_HTH_N"/>
</dbReference>
<dbReference type="Pfam" id="PF00126">
    <property type="entry name" value="HTH_1"/>
    <property type="match status" value="1"/>
</dbReference>
<dbReference type="InterPro" id="IPR050176">
    <property type="entry name" value="LTTR"/>
</dbReference>
<dbReference type="RefSeq" id="WP_308428034.1">
    <property type="nucleotide sequence ID" value="NZ_BMXD01000003.1"/>
</dbReference>
<dbReference type="PANTHER" id="PTHR30579:SF7">
    <property type="entry name" value="HTH-TYPE TRANSCRIPTIONAL REGULATOR LRHA-RELATED"/>
    <property type="match status" value="1"/>
</dbReference>
<reference evidence="7" key="1">
    <citation type="journal article" date="2019" name="Int. J. Syst. Evol. Microbiol.">
        <title>The Global Catalogue of Microorganisms (GCM) 10K type strain sequencing project: providing services to taxonomists for standard genome sequencing and annotation.</title>
        <authorList>
            <consortium name="The Broad Institute Genomics Platform"/>
            <consortium name="The Broad Institute Genome Sequencing Center for Infectious Disease"/>
            <person name="Wu L."/>
            <person name="Ma J."/>
        </authorList>
    </citation>
    <scope>NUCLEOTIDE SEQUENCE [LARGE SCALE GENOMIC DNA]</scope>
    <source>
        <strain evidence="7">KCTC 12847</strain>
    </source>
</reference>
<evidence type="ECO:0000256" key="1">
    <source>
        <dbReference type="ARBA" id="ARBA00009437"/>
    </source>
</evidence>
<protein>
    <submittedName>
        <fullName evidence="6">LysR substrate-binding domain-containing protein</fullName>
    </submittedName>
</protein>
<keyword evidence="2" id="KW-0805">Transcription regulation</keyword>
<dbReference type="Gene3D" id="3.40.190.10">
    <property type="entry name" value="Periplasmic binding protein-like II"/>
    <property type="match status" value="2"/>
</dbReference>
<keyword evidence="4" id="KW-0804">Transcription</keyword>
<accession>A0ABV7LYM9</accession>
<keyword evidence="3" id="KW-0238">DNA-binding</keyword>